<evidence type="ECO:0000313" key="4">
    <source>
        <dbReference type="Proteomes" id="UP000008694"/>
    </source>
</evidence>
<dbReference type="Proteomes" id="UP000008694">
    <property type="component" value="Unassembled WGS sequence"/>
</dbReference>
<dbReference type="HOGENOM" id="CLU_2100233_0_0_1"/>
<dbReference type="InterPro" id="IPR003172">
    <property type="entry name" value="ML_dom"/>
</dbReference>
<evidence type="ECO:0000259" key="2">
    <source>
        <dbReference type="Pfam" id="PF02221"/>
    </source>
</evidence>
<name>D7MH67_ARALL</name>
<keyword evidence="4" id="KW-1185">Reference proteome</keyword>
<proteinExistence type="predicted"/>
<feature type="signal peptide" evidence="1">
    <location>
        <begin position="1"/>
        <end position="24"/>
    </location>
</feature>
<gene>
    <name evidence="3" type="ORF">ARALYDRAFT_355403</name>
</gene>
<protein>
    <submittedName>
        <fullName evidence="3">Predicted protein</fullName>
    </submittedName>
</protein>
<dbReference type="EMBL" id="GL348719">
    <property type="protein sequence ID" value="EFH44570.1"/>
    <property type="molecule type" value="Genomic_DNA"/>
</dbReference>
<dbReference type="Gramene" id="fgenesh1_pg.C_scaffold_7002576">
    <property type="protein sequence ID" value="fgenesh1_pg.C_scaffold_7002576"/>
    <property type="gene ID" value="fgenesh1_pg.C_scaffold_7002576"/>
</dbReference>
<evidence type="ECO:0000313" key="3">
    <source>
        <dbReference type="EMBL" id="EFH44570.1"/>
    </source>
</evidence>
<dbReference type="Pfam" id="PF02221">
    <property type="entry name" value="E1_DerP2_DerF2"/>
    <property type="match status" value="1"/>
</dbReference>
<organism evidence="4">
    <name type="scientific">Arabidopsis lyrata subsp. lyrata</name>
    <name type="common">Lyre-leaved rock-cress</name>
    <dbReference type="NCBI Taxonomy" id="81972"/>
    <lineage>
        <taxon>Eukaryota</taxon>
        <taxon>Viridiplantae</taxon>
        <taxon>Streptophyta</taxon>
        <taxon>Embryophyta</taxon>
        <taxon>Tracheophyta</taxon>
        <taxon>Spermatophyta</taxon>
        <taxon>Magnoliopsida</taxon>
        <taxon>eudicotyledons</taxon>
        <taxon>Gunneridae</taxon>
        <taxon>Pentapetalae</taxon>
        <taxon>rosids</taxon>
        <taxon>malvids</taxon>
        <taxon>Brassicales</taxon>
        <taxon>Brassicaceae</taxon>
        <taxon>Camelineae</taxon>
        <taxon>Arabidopsis</taxon>
    </lineage>
</organism>
<sequence length="116" mass="13102">MAISYGHLLLLLILSFFWLPNLLAIPFSDCGDGSSPVEVTSVDIREDKGMASFQISGSTSKSISKGFMSVKARVGVVLILWKMYDLCEYNMFPLHSPEIDDYEEEMIILHRHHCFA</sequence>
<feature type="domain" description="MD-2-related lipid-recognition" evidence="2">
    <location>
        <begin position="25"/>
        <end position="89"/>
    </location>
</feature>
<dbReference type="AlphaFoldDB" id="D7MH67"/>
<keyword evidence="1" id="KW-0732">Signal</keyword>
<evidence type="ECO:0000256" key="1">
    <source>
        <dbReference type="SAM" id="SignalP"/>
    </source>
</evidence>
<accession>D7MH67</accession>
<reference evidence="4" key="1">
    <citation type="journal article" date="2011" name="Nat. Genet.">
        <title>The Arabidopsis lyrata genome sequence and the basis of rapid genome size change.</title>
        <authorList>
            <person name="Hu T.T."/>
            <person name="Pattyn P."/>
            <person name="Bakker E.G."/>
            <person name="Cao J."/>
            <person name="Cheng J.-F."/>
            <person name="Clark R.M."/>
            <person name="Fahlgren N."/>
            <person name="Fawcett J.A."/>
            <person name="Grimwood J."/>
            <person name="Gundlach H."/>
            <person name="Haberer G."/>
            <person name="Hollister J.D."/>
            <person name="Ossowski S."/>
            <person name="Ottilar R.P."/>
            <person name="Salamov A.A."/>
            <person name="Schneeberger K."/>
            <person name="Spannagl M."/>
            <person name="Wang X."/>
            <person name="Yang L."/>
            <person name="Nasrallah M.E."/>
            <person name="Bergelson J."/>
            <person name="Carrington J.C."/>
            <person name="Gaut B.S."/>
            <person name="Schmutz J."/>
            <person name="Mayer K.F.X."/>
            <person name="Van de Peer Y."/>
            <person name="Grigoriev I.V."/>
            <person name="Nordborg M."/>
            <person name="Weigel D."/>
            <person name="Guo Y.-L."/>
        </authorList>
    </citation>
    <scope>NUCLEOTIDE SEQUENCE [LARGE SCALE GENOMIC DNA]</scope>
    <source>
        <strain evidence="4">cv. MN47</strain>
    </source>
</reference>
<feature type="chain" id="PRO_5003103208" evidence="1">
    <location>
        <begin position="25"/>
        <end position="116"/>
    </location>
</feature>